<dbReference type="InterPro" id="IPR015943">
    <property type="entry name" value="WD40/YVTN_repeat-like_dom_sf"/>
</dbReference>
<sequence length="862" mass="92954">MNDSRKSDVKEEQDNSCKYLFHANFSGKPHASGKALSSDGAKGVTSFTDVEITEKITLVNDIKSAYTSTGYPRCASGDRPNKAIYGALVELRNPSLHSVTLPPDETIITVSLSAASAGESKWGGTTQSANSAAFRTPLLRVVWKRGSHLLNPRVADCCESPLPESPITSQAAAPSVTLPKLPTYGVERHLQHFPDGIHNVETSERLNDLLLGVSPRLGASGADGAHCVSCGCDRSENNNENNERSGTDRSGSTNKGTYVEGERISGCSGAQETQTRQREQPIRGLPIQLTLVTACSFNHLTLYAVQHQGGKISSVTPLQTVIASVATRKITSHCTFLLCVETSTTHVSLGMRKPGNTPVLHGAESKQPKKRNMRNPRSASDALKYESSGWTPREGGTSFTFEQLEHSDEVSDGMRGTSAATVYFAVEPYMLLGNQSGDIILFSVFKGKTVQRLNSSGAPGENSPAKGGVTDPCPKQRVSAAVSCIVEVSCGAEKRLTCLIANARASRERLKKSFTAPSVGAAGMPPSVFAVGFDDGQVLLLHITGEGAYLSRHITIFSGSPVRKISMRTPSVFSKLWRAPQQEEWGNGCREHSSLLNVVVVPAEIVVFNKDGAIAAVSSCGGALCLMKMPGMEEEVCRVTAFESNTAGDFLSLQWVPSHRDAALLPDLLIATNEDDSIGVYRFVKGKRDLTNGAERKLSWSSEGPSLVLGIDRQDSTLSTDTLQSSLMLVSRCSFHHSWVVDLCTLPHQNGNLLIATSYDRRNSFWPIGYSDTPPDTSVDWPPRCGGYETLLQRYSSTGFVRDFGSALRNDGCTFPTEPAAAFVMHKGAVSRCITGGTETSYFIVSLCLQGFVKFWEVKCKA</sequence>
<dbReference type="VEuPathDB" id="TriTrypDB:TcIL3000_9_1410"/>
<dbReference type="Gene3D" id="2.130.10.10">
    <property type="entry name" value="YVTN repeat-like/Quinoprotein amine dehydrogenase"/>
    <property type="match status" value="1"/>
</dbReference>
<evidence type="ECO:0000256" key="1">
    <source>
        <dbReference type="SAM" id="MobiDB-lite"/>
    </source>
</evidence>
<protein>
    <submittedName>
        <fullName evidence="2">Uncharacterized protein</fullName>
    </submittedName>
</protein>
<name>G0UTN0_TRYCI</name>
<gene>
    <name evidence="2" type="ORF">TCIL3000_9_1410</name>
</gene>
<organism evidence="2">
    <name type="scientific">Trypanosoma congolense (strain IL3000)</name>
    <dbReference type="NCBI Taxonomy" id="1068625"/>
    <lineage>
        <taxon>Eukaryota</taxon>
        <taxon>Discoba</taxon>
        <taxon>Euglenozoa</taxon>
        <taxon>Kinetoplastea</taxon>
        <taxon>Metakinetoplastina</taxon>
        <taxon>Trypanosomatida</taxon>
        <taxon>Trypanosomatidae</taxon>
        <taxon>Trypanosoma</taxon>
        <taxon>Nannomonas</taxon>
    </lineage>
</organism>
<evidence type="ECO:0000313" key="2">
    <source>
        <dbReference type="EMBL" id="CCC92744.1"/>
    </source>
</evidence>
<dbReference type="EMBL" id="HE575322">
    <property type="protein sequence ID" value="CCC92744.1"/>
    <property type="molecule type" value="Genomic_DNA"/>
</dbReference>
<feature type="region of interest" description="Disordered" evidence="1">
    <location>
        <begin position="236"/>
        <end position="279"/>
    </location>
</feature>
<dbReference type="SUPFAM" id="SSF50978">
    <property type="entry name" value="WD40 repeat-like"/>
    <property type="match status" value="1"/>
</dbReference>
<dbReference type="AlphaFoldDB" id="G0UTN0"/>
<dbReference type="InterPro" id="IPR036322">
    <property type="entry name" value="WD40_repeat_dom_sf"/>
</dbReference>
<accession>G0UTN0</accession>
<feature type="compositionally biased region" description="Basic and acidic residues" evidence="1">
    <location>
        <begin position="236"/>
        <end position="247"/>
    </location>
</feature>
<proteinExistence type="predicted"/>
<feature type="region of interest" description="Disordered" evidence="1">
    <location>
        <begin position="348"/>
        <end position="396"/>
    </location>
</feature>
<reference evidence="2" key="1">
    <citation type="journal article" date="2012" name="Proc. Natl. Acad. Sci. U.S.A.">
        <title>Antigenic diversity is generated by distinct evolutionary mechanisms in African trypanosome species.</title>
        <authorList>
            <person name="Jackson A.P."/>
            <person name="Berry A."/>
            <person name="Aslett M."/>
            <person name="Allison H.C."/>
            <person name="Burton P."/>
            <person name="Vavrova-Anderson J."/>
            <person name="Brown R."/>
            <person name="Browne H."/>
            <person name="Corton N."/>
            <person name="Hauser H."/>
            <person name="Gamble J."/>
            <person name="Gilderthorp R."/>
            <person name="Marcello L."/>
            <person name="McQuillan J."/>
            <person name="Otto T.D."/>
            <person name="Quail M.A."/>
            <person name="Sanders M.J."/>
            <person name="van Tonder A."/>
            <person name="Ginger M.L."/>
            <person name="Field M.C."/>
            <person name="Barry J.D."/>
            <person name="Hertz-Fowler C."/>
            <person name="Berriman M."/>
        </authorList>
    </citation>
    <scope>NUCLEOTIDE SEQUENCE</scope>
    <source>
        <strain evidence="2">IL3000</strain>
    </source>
</reference>